<dbReference type="InterPro" id="IPR011599">
    <property type="entry name" value="PFD_alpha_archaea"/>
</dbReference>
<dbReference type="Proteomes" id="UP000196239">
    <property type="component" value="Chromosome 1"/>
</dbReference>
<feature type="coiled-coil region" evidence="7">
    <location>
        <begin position="93"/>
        <end position="127"/>
    </location>
</feature>
<evidence type="ECO:0000256" key="7">
    <source>
        <dbReference type="SAM" id="Coils"/>
    </source>
</evidence>
<evidence type="ECO:0000256" key="3">
    <source>
        <dbReference type="ARBA" id="ARBA00023186"/>
    </source>
</evidence>
<evidence type="ECO:0000256" key="5">
    <source>
        <dbReference type="HAMAP-Rule" id="MF_00308"/>
    </source>
</evidence>
<keyword evidence="9" id="KW-1185">Reference proteome</keyword>
<dbReference type="Gene3D" id="1.10.287.370">
    <property type="match status" value="1"/>
</dbReference>
<dbReference type="SUPFAM" id="SSF46579">
    <property type="entry name" value="Prefoldin"/>
    <property type="match status" value="1"/>
</dbReference>
<accession>A0A128A1A9</accession>
<sequence length="140" mass="15717">MSEEQAQALMQQMQALESYLTDLVQREETVMRLLQEAANAVESMKGMTGNVDCETLVPVGLGVYVKAKINPEQKMIVNIGAGASVEQDKNSAINYMESRIKELEIVLQQLASQRQEVSMKLEQGQHEMNKLIQSNRNSMQ</sequence>
<protein>
    <recommendedName>
        <fullName evidence="5 6">Prefoldin subunit alpha</fullName>
    </recommendedName>
    <alternativeName>
        <fullName evidence="5">GimC subunit alpha</fullName>
    </alternativeName>
</protein>
<dbReference type="GO" id="GO:0051082">
    <property type="term" value="F:unfolded protein binding"/>
    <property type="evidence" value="ECO:0007669"/>
    <property type="project" value="UniProtKB-UniRule"/>
</dbReference>
<comment type="subunit">
    <text evidence="2 5">Heterohexamer of two alpha and four beta subunits.</text>
</comment>
<comment type="function">
    <text evidence="4 5">Molecular chaperone capable of stabilizing a range of proteins. Seems to fulfill an ATP-independent, HSP70-like function in archaeal de novo protein folding.</text>
</comment>
<evidence type="ECO:0000313" key="8">
    <source>
        <dbReference type="EMBL" id="CUR51107.1"/>
    </source>
</evidence>
<dbReference type="InterPro" id="IPR009053">
    <property type="entry name" value="Prefoldin"/>
</dbReference>
<comment type="similarity">
    <text evidence="1">Belongs to the prefoldin subunit alpha family.</text>
</comment>
<keyword evidence="7" id="KW-0175">Coiled coil</keyword>
<dbReference type="GO" id="GO:0006457">
    <property type="term" value="P:protein folding"/>
    <property type="evidence" value="ECO:0007669"/>
    <property type="project" value="UniProtKB-UniRule"/>
</dbReference>
<proteinExistence type="inferred from homology"/>
<dbReference type="HAMAP" id="MF_00308">
    <property type="entry name" value="PfdA"/>
    <property type="match status" value="1"/>
</dbReference>
<comment type="subcellular location">
    <subcellularLocation>
        <location evidence="5">Cytoplasm</location>
    </subcellularLocation>
</comment>
<dbReference type="GO" id="GO:0005737">
    <property type="term" value="C:cytoplasm"/>
    <property type="evidence" value="ECO:0007669"/>
    <property type="project" value="UniProtKB-SubCell"/>
</dbReference>
<dbReference type="CDD" id="cd23160">
    <property type="entry name" value="Prefoldin_alpha_GimC"/>
    <property type="match status" value="1"/>
</dbReference>
<dbReference type="GO" id="GO:0016272">
    <property type="term" value="C:prefoldin complex"/>
    <property type="evidence" value="ECO:0007669"/>
    <property type="project" value="UniProtKB-UniRule"/>
</dbReference>
<gene>
    <name evidence="5 8" type="primary">pfdA</name>
    <name evidence="8" type="ORF">NDEV_0342</name>
</gene>
<keyword evidence="3 5" id="KW-0143">Chaperone</keyword>
<evidence type="ECO:0000256" key="4">
    <source>
        <dbReference type="ARBA" id="ARBA00025077"/>
    </source>
</evidence>
<dbReference type="KEGG" id="ndv:NDEV_0342"/>
<dbReference type="Pfam" id="PF02996">
    <property type="entry name" value="Prefoldin"/>
    <property type="match status" value="1"/>
</dbReference>
<reference evidence="9" key="1">
    <citation type="submission" date="2015-10" db="EMBL/GenBank/DDBJ databases">
        <authorList>
            <person name="Lehtovirta-Morley L.E."/>
            <person name="Vieille C."/>
        </authorList>
    </citation>
    <scope>NUCLEOTIDE SEQUENCE [LARGE SCALE GENOMIC DNA]</scope>
</reference>
<comment type="similarity">
    <text evidence="5">Belongs to the prefoldin alpha subunit family.</text>
</comment>
<evidence type="ECO:0000256" key="2">
    <source>
        <dbReference type="ARBA" id="ARBA00011716"/>
    </source>
</evidence>
<keyword evidence="5" id="KW-0963">Cytoplasm</keyword>
<evidence type="ECO:0000256" key="1">
    <source>
        <dbReference type="ARBA" id="ARBA00010048"/>
    </source>
</evidence>
<dbReference type="NCBIfam" id="TIGR00293">
    <property type="entry name" value="prefoldin subunit alpha"/>
    <property type="match status" value="1"/>
</dbReference>
<evidence type="ECO:0000256" key="6">
    <source>
        <dbReference type="NCBIfam" id="TIGR00293"/>
    </source>
</evidence>
<dbReference type="InterPro" id="IPR004127">
    <property type="entry name" value="Prefoldin_subunit_alpha"/>
</dbReference>
<evidence type="ECO:0000313" key="9">
    <source>
        <dbReference type="Proteomes" id="UP000196239"/>
    </source>
</evidence>
<name>A0A128A1A9_9ARCH</name>
<dbReference type="AlphaFoldDB" id="A0A128A1A9"/>
<dbReference type="EMBL" id="LN890280">
    <property type="protein sequence ID" value="CUR51107.1"/>
    <property type="molecule type" value="Genomic_DNA"/>
</dbReference>
<organism evidence="8 9">
    <name type="scientific">Nitrosotalea devaniterrae</name>
    <dbReference type="NCBI Taxonomy" id="1078905"/>
    <lineage>
        <taxon>Archaea</taxon>
        <taxon>Nitrososphaerota</taxon>
        <taxon>Nitrososphaeria</taxon>
        <taxon>Nitrosotaleales</taxon>
        <taxon>Nitrosotaleaceae</taxon>
        <taxon>Nitrosotalea</taxon>
    </lineage>
</organism>